<dbReference type="EMBL" id="JAUSWB010000003">
    <property type="protein sequence ID" value="MDQ0428441.1"/>
    <property type="molecule type" value="Genomic_DNA"/>
</dbReference>
<dbReference type="RefSeq" id="WP_308786620.1">
    <property type="nucleotide sequence ID" value="NZ_JAUSWB010000003.1"/>
</dbReference>
<dbReference type="PANTHER" id="PTHR30185">
    <property type="entry name" value="CRYPTIC BETA-GLUCOSIDE BGL OPERON ANTITERMINATOR"/>
    <property type="match status" value="1"/>
</dbReference>
<name>A0ABU0GSW4_9BACL</name>
<reference evidence="6 7" key="1">
    <citation type="submission" date="2023-07" db="EMBL/GenBank/DDBJ databases">
        <title>Genomic Encyclopedia of Type Strains, Phase IV (KMG-IV): sequencing the most valuable type-strain genomes for metagenomic binning, comparative biology and taxonomic classification.</title>
        <authorList>
            <person name="Goeker M."/>
        </authorList>
    </citation>
    <scope>NUCLEOTIDE SEQUENCE [LARGE SCALE GENOMIC DNA]</scope>
    <source>
        <strain evidence="6 7">DSM 16419</strain>
    </source>
</reference>
<evidence type="ECO:0000259" key="5">
    <source>
        <dbReference type="PROSITE" id="PS51372"/>
    </source>
</evidence>
<keyword evidence="7" id="KW-1185">Reference proteome</keyword>
<dbReference type="Pfam" id="PF08279">
    <property type="entry name" value="HTH_11"/>
    <property type="match status" value="1"/>
</dbReference>
<dbReference type="InterPro" id="IPR016152">
    <property type="entry name" value="PTrfase/Anion_transptr"/>
</dbReference>
<dbReference type="PROSITE" id="PS51372">
    <property type="entry name" value="PRD_2"/>
    <property type="match status" value="2"/>
</dbReference>
<dbReference type="InterPro" id="IPR036388">
    <property type="entry name" value="WH-like_DNA-bd_sf"/>
</dbReference>
<evidence type="ECO:0000256" key="2">
    <source>
        <dbReference type="ARBA" id="ARBA00022737"/>
    </source>
</evidence>
<dbReference type="InterPro" id="IPR036095">
    <property type="entry name" value="PTS_EIIB-like_sf"/>
</dbReference>
<organism evidence="6 7">
    <name type="scientific">Planomicrobium stackebrandtii</name>
    <dbReference type="NCBI Taxonomy" id="253160"/>
    <lineage>
        <taxon>Bacteria</taxon>
        <taxon>Bacillati</taxon>
        <taxon>Bacillota</taxon>
        <taxon>Bacilli</taxon>
        <taxon>Bacillales</taxon>
        <taxon>Caryophanaceae</taxon>
        <taxon>Planomicrobium</taxon>
    </lineage>
</organism>
<dbReference type="InterPro" id="IPR036634">
    <property type="entry name" value="PRD_sf"/>
</dbReference>
<evidence type="ECO:0000259" key="4">
    <source>
        <dbReference type="PROSITE" id="PS51099"/>
    </source>
</evidence>
<feature type="domain" description="PTS EIIA type-2" evidence="3">
    <location>
        <begin position="556"/>
        <end position="699"/>
    </location>
</feature>
<dbReference type="InterPro" id="IPR050661">
    <property type="entry name" value="BglG_antiterminators"/>
</dbReference>
<evidence type="ECO:0000259" key="3">
    <source>
        <dbReference type="PROSITE" id="PS51094"/>
    </source>
</evidence>
<evidence type="ECO:0000256" key="1">
    <source>
        <dbReference type="ARBA" id="ARBA00022679"/>
    </source>
</evidence>
<accession>A0ABU0GSW4</accession>
<dbReference type="Gene3D" id="3.40.50.2300">
    <property type="match status" value="1"/>
</dbReference>
<gene>
    <name evidence="6" type="ORF">QOZ98_001267</name>
</gene>
<dbReference type="Gene3D" id="3.40.930.10">
    <property type="entry name" value="Mannitol-specific EII, Chain A"/>
    <property type="match status" value="1"/>
</dbReference>
<dbReference type="InterPro" id="IPR036390">
    <property type="entry name" value="WH_DNA-bd_sf"/>
</dbReference>
<dbReference type="Pfam" id="PF00874">
    <property type="entry name" value="PRD"/>
    <property type="match status" value="2"/>
</dbReference>
<dbReference type="PROSITE" id="PS51099">
    <property type="entry name" value="PTS_EIIB_TYPE_2"/>
    <property type="match status" value="1"/>
</dbReference>
<feature type="domain" description="PTS EIIB type-2" evidence="4">
    <location>
        <begin position="418"/>
        <end position="506"/>
    </location>
</feature>
<evidence type="ECO:0000313" key="6">
    <source>
        <dbReference type="EMBL" id="MDQ0428441.1"/>
    </source>
</evidence>
<feature type="domain" description="PRD" evidence="5">
    <location>
        <begin position="193"/>
        <end position="298"/>
    </location>
</feature>
<keyword evidence="1" id="KW-0808">Transferase</keyword>
<dbReference type="SUPFAM" id="SSF46785">
    <property type="entry name" value="Winged helix' DNA-binding domain"/>
    <property type="match status" value="2"/>
</dbReference>
<proteinExistence type="predicted"/>
<dbReference type="InterPro" id="IPR011608">
    <property type="entry name" value="PRD"/>
</dbReference>
<dbReference type="PANTHER" id="PTHR30185:SF9">
    <property type="entry name" value="MANNITOL-SPECIFIC PHOSPHOTRANSFERASE ENZYME IIA COMPONENT"/>
    <property type="match status" value="1"/>
</dbReference>
<keyword evidence="2" id="KW-0677">Repeat</keyword>
<dbReference type="CDD" id="cd05568">
    <property type="entry name" value="PTS_IIB_bgl_like"/>
    <property type="match status" value="1"/>
</dbReference>
<dbReference type="PROSITE" id="PS51094">
    <property type="entry name" value="PTS_EIIA_TYPE_2"/>
    <property type="match status" value="1"/>
</dbReference>
<comment type="caution">
    <text evidence="6">The sequence shown here is derived from an EMBL/GenBank/DDBJ whole genome shotgun (WGS) entry which is preliminary data.</text>
</comment>
<feature type="domain" description="PRD" evidence="5">
    <location>
        <begin position="306"/>
        <end position="413"/>
    </location>
</feature>
<dbReference type="Gene3D" id="1.10.1790.10">
    <property type="entry name" value="PRD domain"/>
    <property type="match status" value="2"/>
</dbReference>
<dbReference type="SUPFAM" id="SSF63520">
    <property type="entry name" value="PTS-regulatory domain, PRD"/>
    <property type="match status" value="2"/>
</dbReference>
<dbReference type="Pfam" id="PF00359">
    <property type="entry name" value="PTS_EIIA_2"/>
    <property type="match status" value="1"/>
</dbReference>
<dbReference type="SUPFAM" id="SSF55804">
    <property type="entry name" value="Phoshotransferase/anion transport protein"/>
    <property type="match status" value="1"/>
</dbReference>
<dbReference type="Gene3D" id="1.10.10.10">
    <property type="entry name" value="Winged helix-like DNA-binding domain superfamily/Winged helix DNA-binding domain"/>
    <property type="match status" value="2"/>
</dbReference>
<dbReference type="InterPro" id="IPR013011">
    <property type="entry name" value="PTS_EIIB_2"/>
</dbReference>
<sequence>MALDHRSRAILSHLSQAQGYVTANEIMETFNISRRTIYYDISKINGWLEANELPVVQHARTAGFQLDRQAARQIPEKLDTIKLWHYEYSAKERRAWLAVYLLARNRPLYLESLVEKIRVSRNTVIEDLKSLRDELSHYGLQLEFDRKLGYVIKGLEENKRQALVFYLQQLMPKQSWEALIEQLLTVFSDNADFLDVEKVEEVTKIVAASEEELGIQYTDDFLQSLSLRILVFVCRLSQGKQVRVDLVEQQVLAETPEYGAAIKISRKLADLFQVAYPQDEVFYMTKHILSSRIQFSQTIFESSNLQNDNMLSDIVSKMVIDFQRYACIIFDNREEVERNLLLHVKTAYYRVLYGLEVESGLEDPVKEKYPDIFRLTKKVSRHLEKATGKPVNDGELILITMHFGGWMEKMGVQPADRKNALLVCNTGVGTSRLLQNQLEGLLSTVDIIGCVSLRDYEENDQEADFVISTIPLVEKGKPVFVVSPILTDTEKERLLKNINSFVGTDAAAPSSLAAVMDIIRQHTVVKNESALKNDLKQYLQPGLIKAKETHKPDLKELLPIENIQCLSEVVDWQQAIHEAAQPLLNEEAITANYVKAMIDALNEMGPYVVISPKVAIPHARPQDGVKKLGMALLQLKKSVSFSGNVSKPVNLVIVLAAVDGDAHLKALHQLTKMLSNRNLKEKLITAESPNEIYRLLADQSS</sequence>
<dbReference type="CDD" id="cd00211">
    <property type="entry name" value="PTS_IIA_fru"/>
    <property type="match status" value="1"/>
</dbReference>
<protein>
    <submittedName>
        <fullName evidence="6">Mannitol operon transcriptional antiterminator</fullName>
    </submittedName>
</protein>
<evidence type="ECO:0000313" key="7">
    <source>
        <dbReference type="Proteomes" id="UP001241988"/>
    </source>
</evidence>
<dbReference type="InterPro" id="IPR013196">
    <property type="entry name" value="HTH_11"/>
</dbReference>
<dbReference type="InterPro" id="IPR002178">
    <property type="entry name" value="PTS_EIIA_type-2_dom"/>
</dbReference>
<dbReference type="Proteomes" id="UP001241988">
    <property type="component" value="Unassembled WGS sequence"/>
</dbReference>
<dbReference type="SUPFAM" id="SSF52794">
    <property type="entry name" value="PTS system IIB component-like"/>
    <property type="match status" value="1"/>
</dbReference>